<keyword evidence="3" id="KW-1185">Reference proteome</keyword>
<reference evidence="2 3" key="1">
    <citation type="submission" date="2019-02" db="EMBL/GenBank/DDBJ databases">
        <title>Deep-cultivation of Planctomycetes and their phenomic and genomic characterization uncovers novel biology.</title>
        <authorList>
            <person name="Wiegand S."/>
            <person name="Jogler M."/>
            <person name="Boedeker C."/>
            <person name="Pinto D."/>
            <person name="Vollmers J."/>
            <person name="Rivas-Marin E."/>
            <person name="Kohn T."/>
            <person name="Peeters S.H."/>
            <person name="Heuer A."/>
            <person name="Rast P."/>
            <person name="Oberbeckmann S."/>
            <person name="Bunk B."/>
            <person name="Jeske O."/>
            <person name="Meyerdierks A."/>
            <person name="Storesund J.E."/>
            <person name="Kallscheuer N."/>
            <person name="Luecker S."/>
            <person name="Lage O.M."/>
            <person name="Pohl T."/>
            <person name="Merkel B.J."/>
            <person name="Hornburger P."/>
            <person name="Mueller R.-W."/>
            <person name="Bruemmer F."/>
            <person name="Labrenz M."/>
            <person name="Spormann A.M."/>
            <person name="Op Den Camp H."/>
            <person name="Overmann J."/>
            <person name="Amann R."/>
            <person name="Jetten M.S.M."/>
            <person name="Mascher T."/>
            <person name="Medema M.H."/>
            <person name="Devos D.P."/>
            <person name="Kaster A.-K."/>
            <person name="Ovreas L."/>
            <person name="Rohde M."/>
            <person name="Galperin M.Y."/>
            <person name="Jogler C."/>
        </authorList>
    </citation>
    <scope>NUCLEOTIDE SEQUENCE [LARGE SCALE GENOMIC DNA]</scope>
    <source>
        <strain evidence="2 3">Pan54</strain>
    </source>
</reference>
<protein>
    <submittedName>
        <fullName evidence="2">Uncharacterized protein</fullName>
    </submittedName>
</protein>
<keyword evidence="1" id="KW-1133">Transmembrane helix</keyword>
<keyword evidence="1" id="KW-0812">Transmembrane</keyword>
<gene>
    <name evidence="2" type="ORF">Pan54_45680</name>
</gene>
<dbReference type="AlphaFoldDB" id="A0A5C5XML1"/>
<evidence type="ECO:0000313" key="2">
    <source>
        <dbReference type="EMBL" id="TWT63809.1"/>
    </source>
</evidence>
<organism evidence="2 3">
    <name type="scientific">Rubinisphaera italica</name>
    <dbReference type="NCBI Taxonomy" id="2527969"/>
    <lineage>
        <taxon>Bacteria</taxon>
        <taxon>Pseudomonadati</taxon>
        <taxon>Planctomycetota</taxon>
        <taxon>Planctomycetia</taxon>
        <taxon>Planctomycetales</taxon>
        <taxon>Planctomycetaceae</taxon>
        <taxon>Rubinisphaera</taxon>
    </lineage>
</organism>
<evidence type="ECO:0000256" key="1">
    <source>
        <dbReference type="SAM" id="Phobius"/>
    </source>
</evidence>
<name>A0A5C5XML1_9PLAN</name>
<accession>A0A5C5XML1</accession>
<dbReference type="Proteomes" id="UP000316095">
    <property type="component" value="Unassembled WGS sequence"/>
</dbReference>
<feature type="transmembrane region" description="Helical" evidence="1">
    <location>
        <begin position="64"/>
        <end position="81"/>
    </location>
</feature>
<dbReference type="EMBL" id="SJPG01000001">
    <property type="protein sequence ID" value="TWT63809.1"/>
    <property type="molecule type" value="Genomic_DNA"/>
</dbReference>
<evidence type="ECO:0000313" key="3">
    <source>
        <dbReference type="Proteomes" id="UP000316095"/>
    </source>
</evidence>
<comment type="caution">
    <text evidence="2">The sequence shown here is derived from an EMBL/GenBank/DDBJ whole genome shotgun (WGS) entry which is preliminary data.</text>
</comment>
<sequence>MQSSLFYTVDFPTNLNFIVLNCTRAKVEMMVDKMESDSNSNLFFEEFETAQPLINNHQPGRRDLILFGLLTLVGVSGYFLIASDKKIQSDGGTVEMITELWTGVETIDIKKKSFTDRIPQRHLHGNQLAAERAGMTLEDWLNSSQSVKRKL</sequence>
<keyword evidence="1" id="KW-0472">Membrane</keyword>
<proteinExistence type="predicted"/>